<protein>
    <submittedName>
        <fullName evidence="3">Uncharacterized protein LOC106818131</fullName>
    </submittedName>
</protein>
<organism evidence="2 3">
    <name type="scientific">Priapulus caudatus</name>
    <name type="common">Priapulid worm</name>
    <dbReference type="NCBI Taxonomy" id="37621"/>
    <lineage>
        <taxon>Eukaryota</taxon>
        <taxon>Metazoa</taxon>
        <taxon>Ecdysozoa</taxon>
        <taxon>Scalidophora</taxon>
        <taxon>Priapulida</taxon>
        <taxon>Priapulimorpha</taxon>
        <taxon>Priapulimorphida</taxon>
        <taxon>Priapulidae</taxon>
        <taxon>Priapulus</taxon>
    </lineage>
</organism>
<dbReference type="Proteomes" id="UP000695022">
    <property type="component" value="Unplaced"/>
</dbReference>
<dbReference type="SUPFAM" id="SSF52821">
    <property type="entry name" value="Rhodanese/Cell cycle control phosphatase"/>
    <property type="match status" value="1"/>
</dbReference>
<proteinExistence type="predicted"/>
<dbReference type="RefSeq" id="XP_014678336.1">
    <property type="nucleotide sequence ID" value="XM_014822850.1"/>
</dbReference>
<evidence type="ECO:0000313" key="2">
    <source>
        <dbReference type="Proteomes" id="UP000695022"/>
    </source>
</evidence>
<name>A0ABM1F1L5_PRICU</name>
<feature type="domain" description="Rhodanese" evidence="1">
    <location>
        <begin position="82"/>
        <end position="179"/>
    </location>
</feature>
<dbReference type="SMART" id="SM00450">
    <property type="entry name" value="RHOD"/>
    <property type="match status" value="1"/>
</dbReference>
<reference evidence="3" key="1">
    <citation type="submission" date="2025-08" db="UniProtKB">
        <authorList>
            <consortium name="RefSeq"/>
        </authorList>
    </citation>
    <scope>IDENTIFICATION</scope>
</reference>
<sequence length="181" mass="20133">MSGILAIRMNTRMLACCVSLQKRLLAQTVAKSTTASVLTERRFSVERGQPPTSNSPTVIQLVRCYSTHDYEMTYEELKALLNTGGVQLFDVREPSEIERDGEVLQNAANLPLGQVKEALVMTEEAFAEKYKCARPQKWDANVIFYGLGPIKSTAAVELAHKAGYTKARHYPGGIAEWKSKH</sequence>
<dbReference type="GeneID" id="106818131"/>
<dbReference type="PANTHER" id="PTHR44086:SF10">
    <property type="entry name" value="THIOSULFATE SULFURTRANSFERASE_RHODANESE-LIKE DOMAIN-CONTAINING PROTEIN 3"/>
    <property type="match status" value="1"/>
</dbReference>
<dbReference type="InterPro" id="IPR001763">
    <property type="entry name" value="Rhodanese-like_dom"/>
</dbReference>
<accession>A0ABM1F1L5</accession>
<dbReference type="PANTHER" id="PTHR44086">
    <property type="entry name" value="THIOSULFATE SULFURTRANSFERASE RDL2, MITOCHONDRIAL-RELATED"/>
    <property type="match status" value="1"/>
</dbReference>
<evidence type="ECO:0000259" key="1">
    <source>
        <dbReference type="PROSITE" id="PS50206"/>
    </source>
</evidence>
<dbReference type="InterPro" id="IPR036873">
    <property type="entry name" value="Rhodanese-like_dom_sf"/>
</dbReference>
<gene>
    <name evidence="3" type="primary">LOC106818131</name>
</gene>
<dbReference type="Pfam" id="PF00581">
    <property type="entry name" value="Rhodanese"/>
    <property type="match status" value="1"/>
</dbReference>
<evidence type="ECO:0000313" key="3">
    <source>
        <dbReference type="RefSeq" id="XP_014678336.1"/>
    </source>
</evidence>
<dbReference type="Gene3D" id="3.40.250.10">
    <property type="entry name" value="Rhodanese-like domain"/>
    <property type="match status" value="1"/>
</dbReference>
<keyword evidence="2" id="KW-1185">Reference proteome</keyword>
<dbReference type="PROSITE" id="PS50206">
    <property type="entry name" value="RHODANESE_3"/>
    <property type="match status" value="1"/>
</dbReference>